<proteinExistence type="inferred from homology"/>
<keyword evidence="14" id="KW-1185">Reference proteome</keyword>
<sequence>MMPRSATSILFLMLYFIRSLVSAFDMSLNTNLAVYWGQNSYGAINPSDTGNWQQPVSFYCQDDSVDIIPIAFLDQFISTGGLPSVNLANTCSTSDNGAFPGTALPNCTFLASEIQTCQTRGKIVTLSLGGATAAASFISDAEGEAFAHTIWNLFLGGSSNTRPFGSAVLDGIDMDIEGGSQTGFTAFLTTLRQLMDSGSKSYYITAAPQCPYPDAYIGNTLNAVPFDAVFVQFYNNYCGLINYNNTNAWNFGTWDNWAKTVSPNPKVKVFIGAPASSSAAGSGYVDSSTMAAIIDETRSKYTSFGGVMLWDMSQAYANNHYNTAVKEALTGGSSGGGGPTTTTTAVPVTSTTPTRTSMIATTTSTAGPCVGITSWRSDVVYVAGNQVTYNGGLWTAKWWTYNNVPGGPAGVWVNEGLCSTAATAKIALPSSPSGAAQVTFAIPSYPAIISSVPSKQLRRECINETLIAVGSDW</sequence>
<accession>A0A0D0DN66</accession>
<dbReference type="GO" id="GO:0000272">
    <property type="term" value="P:polysaccharide catabolic process"/>
    <property type="evidence" value="ECO:0007669"/>
    <property type="project" value="UniProtKB-KW"/>
</dbReference>
<dbReference type="SMART" id="SM00495">
    <property type="entry name" value="ChtBD3"/>
    <property type="match status" value="1"/>
</dbReference>
<name>A0A0D0DN66_9AGAM</name>
<dbReference type="Proteomes" id="UP000054538">
    <property type="component" value="Unassembled WGS sequence"/>
</dbReference>
<keyword evidence="8" id="KW-0624">Polysaccharide degradation</keyword>
<evidence type="ECO:0000256" key="8">
    <source>
        <dbReference type="ARBA" id="ARBA00023326"/>
    </source>
</evidence>
<dbReference type="Pfam" id="PF00704">
    <property type="entry name" value="Glyco_hydro_18"/>
    <property type="match status" value="1"/>
</dbReference>
<evidence type="ECO:0000256" key="4">
    <source>
        <dbReference type="ARBA" id="ARBA00022801"/>
    </source>
</evidence>
<dbReference type="STRING" id="930991.A0A0D0DN66"/>
<evidence type="ECO:0000256" key="10">
    <source>
        <dbReference type="RuleBase" id="RU004453"/>
    </source>
</evidence>
<keyword evidence="5" id="KW-0146">Chitin degradation</keyword>
<dbReference type="EMBL" id="KN826143">
    <property type="protein sequence ID" value="KIK79940.1"/>
    <property type="molecule type" value="Genomic_DNA"/>
</dbReference>
<evidence type="ECO:0000256" key="3">
    <source>
        <dbReference type="ARBA" id="ARBA00022669"/>
    </source>
</evidence>
<dbReference type="InterPro" id="IPR017853">
    <property type="entry name" value="GH"/>
</dbReference>
<dbReference type="InterPro" id="IPR001579">
    <property type="entry name" value="Glyco_hydro_18_chit_AS"/>
</dbReference>
<comment type="catalytic activity">
    <reaction evidence="1">
        <text>Random endo-hydrolysis of N-acetyl-beta-D-glucosaminide (1-&gt;4)-beta-linkages in chitin and chitodextrins.</text>
        <dbReference type="EC" id="3.2.1.14"/>
    </reaction>
</comment>
<dbReference type="PANTHER" id="PTHR45708">
    <property type="entry name" value="ENDOCHITINASE"/>
    <property type="match status" value="1"/>
</dbReference>
<keyword evidence="4 9" id="KW-0378">Hydrolase</keyword>
<evidence type="ECO:0000259" key="12">
    <source>
        <dbReference type="PROSITE" id="PS51910"/>
    </source>
</evidence>
<dbReference type="SUPFAM" id="SSF51445">
    <property type="entry name" value="(Trans)glycosidases"/>
    <property type="match status" value="1"/>
</dbReference>
<dbReference type="PROSITE" id="PS01095">
    <property type="entry name" value="GH18_1"/>
    <property type="match status" value="1"/>
</dbReference>
<evidence type="ECO:0000313" key="13">
    <source>
        <dbReference type="EMBL" id="KIK79940.1"/>
    </source>
</evidence>
<evidence type="ECO:0000256" key="9">
    <source>
        <dbReference type="RuleBase" id="RU000489"/>
    </source>
</evidence>
<dbReference type="GO" id="GO:0008843">
    <property type="term" value="F:endochitinase activity"/>
    <property type="evidence" value="ECO:0007669"/>
    <property type="project" value="UniProtKB-EC"/>
</dbReference>
<evidence type="ECO:0000256" key="2">
    <source>
        <dbReference type="ARBA" id="ARBA00012729"/>
    </source>
</evidence>
<dbReference type="EC" id="3.2.1.14" evidence="2"/>
<reference evidence="13 14" key="1">
    <citation type="submission" date="2014-04" db="EMBL/GenBank/DDBJ databases">
        <authorList>
            <consortium name="DOE Joint Genome Institute"/>
            <person name="Kuo A."/>
            <person name="Kohler A."/>
            <person name="Jargeat P."/>
            <person name="Nagy L.G."/>
            <person name="Floudas D."/>
            <person name="Copeland A."/>
            <person name="Barry K.W."/>
            <person name="Cichocki N."/>
            <person name="Veneault-Fourrey C."/>
            <person name="LaButti K."/>
            <person name="Lindquist E.A."/>
            <person name="Lipzen A."/>
            <person name="Lundell T."/>
            <person name="Morin E."/>
            <person name="Murat C."/>
            <person name="Sun H."/>
            <person name="Tunlid A."/>
            <person name="Henrissat B."/>
            <person name="Grigoriev I.V."/>
            <person name="Hibbett D.S."/>
            <person name="Martin F."/>
            <person name="Nordberg H.P."/>
            <person name="Cantor M.N."/>
            <person name="Hua S.X."/>
        </authorList>
    </citation>
    <scope>NUCLEOTIDE SEQUENCE [LARGE SCALE GENOMIC DNA]</scope>
    <source>
        <strain evidence="13 14">Ve08.2h10</strain>
    </source>
</reference>
<dbReference type="InterPro" id="IPR003610">
    <property type="entry name" value="CBM5/12"/>
</dbReference>
<keyword evidence="11" id="KW-0732">Signal</keyword>
<dbReference type="GO" id="GO:0008061">
    <property type="term" value="F:chitin binding"/>
    <property type="evidence" value="ECO:0007669"/>
    <property type="project" value="UniProtKB-KW"/>
</dbReference>
<dbReference type="AlphaFoldDB" id="A0A0D0DN66"/>
<dbReference type="OrthoDB" id="6020543at2759"/>
<evidence type="ECO:0000256" key="7">
    <source>
        <dbReference type="ARBA" id="ARBA00023295"/>
    </source>
</evidence>
<dbReference type="InterPro" id="IPR045321">
    <property type="entry name" value="Cts1-like"/>
</dbReference>
<dbReference type="HOGENOM" id="CLU_007818_1_2_1"/>
<keyword evidence="6" id="KW-0119">Carbohydrate metabolism</keyword>
<dbReference type="PROSITE" id="PS51910">
    <property type="entry name" value="GH18_2"/>
    <property type="match status" value="1"/>
</dbReference>
<dbReference type="CDD" id="cd02877">
    <property type="entry name" value="GH18_hevamine_XipI_class_III"/>
    <property type="match status" value="1"/>
</dbReference>
<gene>
    <name evidence="13" type="ORF">PAXRUDRAFT_833840</name>
</gene>
<evidence type="ECO:0000256" key="11">
    <source>
        <dbReference type="SAM" id="SignalP"/>
    </source>
</evidence>
<keyword evidence="7 9" id="KW-0326">Glycosidase</keyword>
<dbReference type="InterPro" id="IPR001223">
    <property type="entry name" value="Glyco_hydro18_cat"/>
</dbReference>
<evidence type="ECO:0000256" key="6">
    <source>
        <dbReference type="ARBA" id="ARBA00023277"/>
    </source>
</evidence>
<organism evidence="13 14">
    <name type="scientific">Paxillus rubicundulus Ve08.2h10</name>
    <dbReference type="NCBI Taxonomy" id="930991"/>
    <lineage>
        <taxon>Eukaryota</taxon>
        <taxon>Fungi</taxon>
        <taxon>Dikarya</taxon>
        <taxon>Basidiomycota</taxon>
        <taxon>Agaricomycotina</taxon>
        <taxon>Agaricomycetes</taxon>
        <taxon>Agaricomycetidae</taxon>
        <taxon>Boletales</taxon>
        <taxon>Paxilineae</taxon>
        <taxon>Paxillaceae</taxon>
        <taxon>Paxillus</taxon>
    </lineage>
</organism>
<dbReference type="CDD" id="cd12215">
    <property type="entry name" value="ChiC_BD"/>
    <property type="match status" value="1"/>
</dbReference>
<evidence type="ECO:0000313" key="14">
    <source>
        <dbReference type="Proteomes" id="UP000054538"/>
    </source>
</evidence>
<dbReference type="SUPFAM" id="SSF51055">
    <property type="entry name" value="Carbohydrate binding domain"/>
    <property type="match status" value="1"/>
</dbReference>
<feature type="signal peptide" evidence="11">
    <location>
        <begin position="1"/>
        <end position="23"/>
    </location>
</feature>
<reference evidence="14" key="2">
    <citation type="submission" date="2015-01" db="EMBL/GenBank/DDBJ databases">
        <title>Evolutionary Origins and Diversification of the Mycorrhizal Mutualists.</title>
        <authorList>
            <consortium name="DOE Joint Genome Institute"/>
            <consortium name="Mycorrhizal Genomics Consortium"/>
            <person name="Kohler A."/>
            <person name="Kuo A."/>
            <person name="Nagy L.G."/>
            <person name="Floudas D."/>
            <person name="Copeland A."/>
            <person name="Barry K.W."/>
            <person name="Cichocki N."/>
            <person name="Veneault-Fourrey C."/>
            <person name="LaButti K."/>
            <person name="Lindquist E.A."/>
            <person name="Lipzen A."/>
            <person name="Lundell T."/>
            <person name="Morin E."/>
            <person name="Murat C."/>
            <person name="Riley R."/>
            <person name="Ohm R."/>
            <person name="Sun H."/>
            <person name="Tunlid A."/>
            <person name="Henrissat B."/>
            <person name="Grigoriev I.V."/>
            <person name="Hibbett D.S."/>
            <person name="Martin F."/>
        </authorList>
    </citation>
    <scope>NUCLEOTIDE SEQUENCE [LARGE SCALE GENOMIC DNA]</scope>
    <source>
        <strain evidence="14">Ve08.2h10</strain>
    </source>
</reference>
<dbReference type="InParanoid" id="A0A0D0DN66"/>
<dbReference type="GO" id="GO:0030246">
    <property type="term" value="F:carbohydrate binding"/>
    <property type="evidence" value="ECO:0007669"/>
    <property type="project" value="InterPro"/>
</dbReference>
<feature type="chain" id="PRO_5002225825" description="chitinase" evidence="11">
    <location>
        <begin position="24"/>
        <end position="473"/>
    </location>
</feature>
<dbReference type="GO" id="GO:0006032">
    <property type="term" value="P:chitin catabolic process"/>
    <property type="evidence" value="ECO:0007669"/>
    <property type="project" value="UniProtKB-KW"/>
</dbReference>
<comment type="similarity">
    <text evidence="10">Belongs to the glycosyl hydrolase 18 family.</text>
</comment>
<evidence type="ECO:0000256" key="1">
    <source>
        <dbReference type="ARBA" id="ARBA00000822"/>
    </source>
</evidence>
<dbReference type="InterPro" id="IPR050542">
    <property type="entry name" value="Glycosyl_Hydrlase18_Chitinase"/>
</dbReference>
<dbReference type="InterPro" id="IPR036573">
    <property type="entry name" value="CBM_sf_5/12"/>
</dbReference>
<dbReference type="Gene3D" id="3.20.20.80">
    <property type="entry name" value="Glycosidases"/>
    <property type="match status" value="1"/>
</dbReference>
<protein>
    <recommendedName>
        <fullName evidence="2">chitinase</fullName>
        <ecNumber evidence="2">3.2.1.14</ecNumber>
    </recommendedName>
</protein>
<dbReference type="Gene3D" id="2.10.10.20">
    <property type="entry name" value="Carbohydrate-binding module superfamily 5/12"/>
    <property type="match status" value="1"/>
</dbReference>
<feature type="domain" description="GH18" evidence="12">
    <location>
        <begin position="30"/>
        <end position="332"/>
    </location>
</feature>
<dbReference type="PANTHER" id="PTHR45708:SF49">
    <property type="entry name" value="ENDOCHITINASE"/>
    <property type="match status" value="1"/>
</dbReference>
<evidence type="ECO:0000256" key="5">
    <source>
        <dbReference type="ARBA" id="ARBA00023024"/>
    </source>
</evidence>
<keyword evidence="3" id="KW-0147">Chitin-binding</keyword>
<dbReference type="GO" id="GO:0005576">
    <property type="term" value="C:extracellular region"/>
    <property type="evidence" value="ECO:0007669"/>
    <property type="project" value="InterPro"/>
</dbReference>